<evidence type="ECO:0000259" key="11">
    <source>
        <dbReference type="PROSITE" id="PS51211"/>
    </source>
</evidence>
<keyword evidence="13" id="KW-1185">Reference proteome</keyword>
<dbReference type="GO" id="GO:0005319">
    <property type="term" value="F:lipid transporter activity"/>
    <property type="evidence" value="ECO:0007669"/>
    <property type="project" value="InterPro"/>
</dbReference>
<proteinExistence type="predicted"/>
<evidence type="ECO:0000256" key="1">
    <source>
        <dbReference type="ARBA" id="ARBA00004613"/>
    </source>
</evidence>
<dbReference type="Gene3D" id="2.20.50.20">
    <property type="entry name" value="Lipovitellin. Chain A, domain 3"/>
    <property type="match status" value="1"/>
</dbReference>
<dbReference type="InterPro" id="IPR050733">
    <property type="entry name" value="Vitellogenin/Apolipophorin"/>
</dbReference>
<keyword evidence="2" id="KW-0813">Transport</keyword>
<dbReference type="PANTHER" id="PTHR23345">
    <property type="entry name" value="VITELLOGENIN-RELATED"/>
    <property type="match status" value="1"/>
</dbReference>
<dbReference type="SMART" id="SM01169">
    <property type="entry name" value="DUF1943"/>
    <property type="match status" value="1"/>
</dbReference>
<evidence type="ECO:0000256" key="3">
    <source>
        <dbReference type="ARBA" id="ARBA00022525"/>
    </source>
</evidence>
<dbReference type="InterPro" id="IPR015816">
    <property type="entry name" value="Vitellinogen_b-sht_N"/>
</dbReference>
<dbReference type="Gene3D" id="2.20.80.10">
    <property type="entry name" value="Lipovitellin-phosvitin complex, chain A, domain 4"/>
    <property type="match status" value="1"/>
</dbReference>
<dbReference type="InterPro" id="IPR015817">
    <property type="entry name" value="Vitellinogen_open_b-sht_sub1"/>
</dbReference>
<organism evidence="12 13">
    <name type="scientific">Patella caerulea</name>
    <name type="common">Rayed Mediterranean limpet</name>
    <dbReference type="NCBI Taxonomy" id="87958"/>
    <lineage>
        <taxon>Eukaryota</taxon>
        <taxon>Metazoa</taxon>
        <taxon>Spiralia</taxon>
        <taxon>Lophotrochozoa</taxon>
        <taxon>Mollusca</taxon>
        <taxon>Gastropoda</taxon>
        <taxon>Patellogastropoda</taxon>
        <taxon>Patelloidea</taxon>
        <taxon>Patellidae</taxon>
        <taxon>Patella</taxon>
    </lineage>
</organism>
<dbReference type="PROSITE" id="PS51211">
    <property type="entry name" value="VITELLOGENIN"/>
    <property type="match status" value="1"/>
</dbReference>
<evidence type="ECO:0000256" key="10">
    <source>
        <dbReference type="SAM" id="SignalP"/>
    </source>
</evidence>
<dbReference type="Gene3D" id="1.25.10.20">
    <property type="entry name" value="Vitellinogen, superhelical"/>
    <property type="match status" value="1"/>
</dbReference>
<comment type="subcellular location">
    <subcellularLocation>
        <location evidence="1">Secreted</location>
    </subcellularLocation>
</comment>
<dbReference type="GO" id="GO:0045735">
    <property type="term" value="F:nutrient reservoir activity"/>
    <property type="evidence" value="ECO:0007669"/>
    <property type="project" value="UniProtKB-KW"/>
</dbReference>
<evidence type="ECO:0000313" key="12">
    <source>
        <dbReference type="EMBL" id="KAK6179045.1"/>
    </source>
</evidence>
<evidence type="ECO:0000256" key="8">
    <source>
        <dbReference type="ARBA" id="ARBA00023180"/>
    </source>
</evidence>
<keyword evidence="3" id="KW-0964">Secreted</keyword>
<feature type="signal peptide" evidence="10">
    <location>
        <begin position="1"/>
        <end position="17"/>
    </location>
</feature>
<dbReference type="InterPro" id="IPR011030">
    <property type="entry name" value="Lipovitellin_superhlx_dom"/>
</dbReference>
<feature type="domain" description="Vitellogenin" evidence="11">
    <location>
        <begin position="43"/>
        <end position="665"/>
    </location>
</feature>
<feature type="chain" id="PRO_5043056303" description="Vitellogenin domain-containing protein" evidence="10">
    <location>
        <begin position="18"/>
        <end position="3996"/>
    </location>
</feature>
<name>A0AAN8JPG5_PATCE</name>
<reference evidence="12 13" key="1">
    <citation type="submission" date="2024-01" db="EMBL/GenBank/DDBJ databases">
        <title>The genome of the rayed Mediterranean limpet Patella caerulea (Linnaeus, 1758).</title>
        <authorList>
            <person name="Anh-Thu Weber A."/>
            <person name="Halstead-Nussloch G."/>
        </authorList>
    </citation>
    <scope>NUCLEOTIDE SEQUENCE [LARGE SCALE GENOMIC DNA]</scope>
    <source>
        <strain evidence="12">AATW-2023a</strain>
        <tissue evidence="12">Whole specimen</tissue>
    </source>
</reference>
<dbReference type="Pfam" id="PF09172">
    <property type="entry name" value="Vit_open_b-sht"/>
    <property type="match status" value="1"/>
</dbReference>
<dbReference type="Gene3D" id="2.30.230.10">
    <property type="entry name" value="Lipovitellin, beta-sheet shell regions, chain A"/>
    <property type="match status" value="1"/>
</dbReference>
<dbReference type="Pfam" id="PF06448">
    <property type="entry name" value="DUF1081"/>
    <property type="match status" value="1"/>
</dbReference>
<comment type="caution">
    <text evidence="12">The sequence shown here is derived from an EMBL/GenBank/DDBJ whole genome shotgun (WGS) entry which is preliminary data.</text>
</comment>
<dbReference type="SUPFAM" id="SSF48431">
    <property type="entry name" value="Lipovitellin-phosvitin complex, superhelical domain"/>
    <property type="match status" value="1"/>
</dbReference>
<evidence type="ECO:0000313" key="13">
    <source>
        <dbReference type="Proteomes" id="UP001347796"/>
    </source>
</evidence>
<accession>A0AAN8JPG5</accession>
<dbReference type="PANTHER" id="PTHR23345:SF15">
    <property type="entry name" value="VITELLOGENIN 1-RELATED"/>
    <property type="match status" value="1"/>
</dbReference>
<comment type="caution">
    <text evidence="9">Lacks conserved residue(s) required for the propagation of feature annotation.</text>
</comment>
<keyword evidence="6" id="KW-0445">Lipid transport</keyword>
<keyword evidence="7" id="KW-1015">Disulfide bond</keyword>
<keyword evidence="5" id="KW-0758">Storage protein</keyword>
<evidence type="ECO:0000256" key="5">
    <source>
        <dbReference type="ARBA" id="ARBA00022761"/>
    </source>
</evidence>
<dbReference type="Pfam" id="PF01347">
    <property type="entry name" value="Vitellogenin_N"/>
    <property type="match status" value="1"/>
</dbReference>
<evidence type="ECO:0000256" key="2">
    <source>
        <dbReference type="ARBA" id="ARBA00022448"/>
    </source>
</evidence>
<dbReference type="EMBL" id="JAZGQO010000008">
    <property type="protein sequence ID" value="KAK6179045.1"/>
    <property type="molecule type" value="Genomic_DNA"/>
</dbReference>
<dbReference type="Proteomes" id="UP001347796">
    <property type="component" value="Unassembled WGS sequence"/>
</dbReference>
<dbReference type="InterPro" id="IPR001747">
    <property type="entry name" value="Vitellogenin_N"/>
</dbReference>
<dbReference type="InterPro" id="IPR015255">
    <property type="entry name" value="Vitellinogen_open_b-sht"/>
</dbReference>
<evidence type="ECO:0000256" key="9">
    <source>
        <dbReference type="PROSITE-ProRule" id="PRU00557"/>
    </source>
</evidence>
<dbReference type="SUPFAM" id="SSF56968">
    <property type="entry name" value="Lipovitellin-phosvitin complex, beta-sheet shell regions"/>
    <property type="match status" value="2"/>
</dbReference>
<protein>
    <recommendedName>
        <fullName evidence="11">Vitellogenin domain-containing protein</fullName>
    </recommendedName>
</protein>
<evidence type="ECO:0000256" key="4">
    <source>
        <dbReference type="ARBA" id="ARBA00022729"/>
    </source>
</evidence>
<dbReference type="GO" id="GO:0005576">
    <property type="term" value="C:extracellular region"/>
    <property type="evidence" value="ECO:0007669"/>
    <property type="project" value="UniProtKB-SubCell"/>
</dbReference>
<dbReference type="InterPro" id="IPR015819">
    <property type="entry name" value="Lipid_transp_b-sht_shell"/>
</dbReference>
<sequence length="3996" mass="449296">MEPRLLLLAALVAGVLAGPINVRYESDNTMCAQRCTESSKFRYRPGTTYEFDYNVQTHTAMEGASDEKATLGIKATAEVEVMSKCEFALKLRNVQVFQSDPSESMRPIANSEFRMALEANTLRFAFQDGAVEELCPVEGDRPWILNIKRGVLSTFQNTMDAFETDQSVHEADVTGKCMTQYKSSKNWYTTTITKSKNLLGCMDRQNYRSVIQAMPYRVPSEIQSLPLIKSEHECNQEIDNTGAFLKNVMCKETHIYRPFSNENSGALTRIIQKLKYKSMRQGVTTRPGFISRRANMFFEHAKEPVSSEMQRKDVERKLQEICHATSSDIKPQVPMMFSELVHLLRNLNTVTMRDIYRQVNSGSICSGNMERTKKFFLDAIPMVSTSSSVEMMKELLIAKEITGLVAEMWINTLAFIQTPTRDMLASAKDILRMKSIQEKAMLPVSSLVNNFCTKTPGCSDIMEVSDIIEIFETSLGSGCYVRDSNLEKALRTLRAIGNAGHSNTIGSTVLINCFRRVSNPMEIRVAALEAFRRLPCSADRSGPMTIFTDRSEDSELRIAAYQAVMRCPSEDIINIVKSTLESEDANQVGSFVWSHLTNLMETSNPHKQNIRFILEDARLKKEFNMEKLKYSRNYEGSFLLEKINTGAMVESNIIWSSKSFIPRSANLNLTVDLFGNSVNLMDMGGRIEGLEYLLETYLGPLGYFGEKSTYKSVAKSKAKLDQLRGSMYMRMFGNEMAFTHFQGLDSLPKMKSLNFEDILKKLSNKHDLSFTQSFMFLDSSIIVPTSSGMPLNLTVNGVATVDMKASGELRLNKLTANPSRLQIEGTVQPSGAVAITGCMSVDAYFTKSGLRMTSTLHSSTAAKGSILVHGGKILKVEFDMPQDKMEILDVKTAFFTVHGDIEKEQTMITDNRKVATVCTGARMAKVTGLELCGEISFPNASMKADAPYFPFTGPVGVSLTLHKRDSHIGYRLLAKKTQSPSTNVVQLALDTPGSKIDRDMSFDFILDKENNDMDVRMRSPWVQAASKGVFKNKDNLKSFNGHVSYNNAKILIIDADTKLMKDGSRITYTPNIVIARPNMDKYKMDGKVTINGMKNVIVDLTMDPSQAKKMNTKFVGTNIKGEKSISGSLNYGRGVYSIIASLLHDYSSSSIKLIPNFELKTPSSSLAAISGSCEYKADKKLIADINIALDTLMKKPISFSCNMNRVARKNKQVKYIADLVLNSKLITMKVDGLVDRKRSGSTASRLIIDYNIPKSKKNKITLNSKYSDRSTKTLNKITWNTNLDVKQNPEYNFNSNIDMSHNIRHTEGVVNFKYGVSPKNHFRLETNADHKGSIKRASVAMKSRAIIRPLDIDVQLNGNHKHNNGHLVSDLKMLYGEGKAVETTLRLKDDSKKTTKIGGEFTLVYPGNNIIITSGLAQASKKEMQHTINLKMGNDHSSSIVNTYKRPRQENYEVSSEINLHGLKPLVISGNTNLNLKNFKLGGQVDYADKTYSINSVSKYSPKEPQGKMTLEVVSPSHNINVVVDGGRKGDKYTGNLNTKWNADKVALKGEINIKSPSDLDGVIALKYPSRTIELNFKHNGMNNYASHADLSWSPRDKINVDLTFGNNTNMEETNIASTIIVSTPFEILPKVTANVEYTSDASKYSTSSLLKWGNGRDQISSNMSIMKPISLSHIDLSWRATSPFTGFKRMNAEITHDADNKINTIVKGSIGNTNGELSVSGKDMSDSYKTDLGGKIEFKSNIRNYETVSLEGKATYADNKYQSNLVLDRNGDRYLYDIDMALFLSGWQMQSNGNLVVAVPNFRIKNNWNHRHTLSDIKSTISSEWGNRNKVYISLTALHHLTSTRKINGDLKVQTPWEAIRDIELIAEHEIASGFLSGVSTLKKNRNEVGSYRLNYKMGDNNGDMDFILTNPYTEDLGVKLNFRADSFPVTGHAELSWAPRKTITTDGTFSFANDFDLDTTLRVTSPFTALRSVVIKASNKDVNGQMVISTANIEYGPTKSIDLDSRVRYGDNKEITLKMKTPHPDFRSIDSHVSFAKSAYEIDSKADLEVLPIFGKFSSMFNAKWVSDIIANLRMDTPFTSFPYLRVEAASSEDDNGRHSRIETEYSPRQLVSLISSYKMDGSIPAIMDISLTTPYEYLENVGASMTHKNENNNMQTHAEIRYAPYKMVEGDWSLNWDKDLEGILVVKTPFDQYENTKLSYRQQGDLSDFSSHSEIEALRKKMDADLSFSSGRKPSAKFIFHTPFDGLEEFKAQAEMRGSWNQLRMTSTINYGRSQEIEARLRNSMSSGRMNGNFLLKTPFFDTLKLNIDHDGDLSKFTNKFTSSLGRRYAFNTDAAFTMALPNIDIVGTLDYRLPADARVTTVTLHKGGEWDNMNAHLTGVCNGQEIAVRGNLMARGSIESSITIATPYTEDIVLSVNHNGDIKHFSTKASANIGTDYIVSSETAFNLELPIMNMRQNLNYRYAGEGQEINIVSNTEGPWENFKWNLATYVDGSEYSAKGNMKSAAPMVASITINTPIKDYREISAYVEHIGGTNKCESSISVQYMDGQKVEGKVHFYANGMNRIDASAVITTPFQNYEKTQYVYTQNIDDNSLSCHGEVSYGYSKQIVADLNASISPKVSGSIVVTTPFADFRNNRISISGDGSWSNFKADGEVELYGEKLNIESIFSHGTDTNGRFSLLATSPNVKDVTIAFNKNGDLNDFVCTSKVTYGTRDVLDGRVAGRFIGDDKSLSLTIKNPYTDTIVADIRHNGKMLNCITTVDASIGSGSSVHSATTVKSNTRSFHVAVDNSYTLSGETKKAGAYFKTEGDLVENRVEYGGKYDDKAVDGSVAYDFSRGISIDAVLTTPYTDFRNLAFNFKHAGRAEKFNTQSHLRYMDGKEVDTKLVFYRYMWRTITTTLEINTPFTNFETSKLSYEHNFNDDAMSSKAVMEYGRRQKISGKASVTLGPKYTVDLNIETPFSGYETVVYSGSAENQNHRYSTEASFKLGNYNAYTINADLNLKHHPFTGTLRMYTPISQLKNVDLSFSHFGDLKNLKSSGKFDTPITGTVSGEAILAFTSPYVMDGSLSLQSNLPNMDNLEIAVQNTESGDEHRSHIVLGWQTGKQITLDGGYTSSDRLYSKQYSGDFSMATPFEIIRSVALRNTLNNDAQKYTGKVEADYNGDTLLDVGTEYMYGDRYHGSVTMHKPRPIEATMGGQYNDNELNADIFVNWNRDEPNSNIRFLAASQFGDSKELSVRLVNPTRTVAMKGSYQGNSYSTKSQGEFAWDEQLGRKIFYDFDMSDNSRRYKTMYDASFKLGTPSRIMQTRGGYSSTKSIKTIDAAFLWDAERDTSKQIGIKGNCMPGDNKHKADVTITLPNNQQDIRIGTEMTVDSGRTLFDGKTEFSYSPDSRKTLVLTSNVQDVSYDRNHNNYSLSLGIRHPYTKTDVQFTSHIGSSSEKYASGIQMQYLTASRKRINMALLGDIDRLRQQINLQVVSPLKNLDVSGEVKSMEPYQVVFNSRINGEPSAVAAVSIDSETRSFQFESNYDLNDFSKMFHIDAQVVNDSAIRTEVYLDGRTHRSLFADDIILKSNRIVEYSMKWRPEMLSEFKNYASEQTRRFGADASAAFDEVVENVGNEISYKYRAISGAVDEEIRPFVDMVLREVKDLEERMTQIRTHLRQLHNDNAWYIRSMGDYAETSFLEALDSYSQLIESFNQFYTEKLDSISHYLEEMKSYPVKEIYETAVNNVVSQLEEILESSMEKSAEILDVVNEKLREIVENCGGHIHYYVQQPLSDYADSIYDHSNMQLVRSKVNEIRNMDLIGKLKNNIANSVNSWSIPERYNSVIYNTREIINQQLADIVNRKEVKYIQSRANDVYQEGVWAYNYWKIEENVEQKLRELFSLLKEIIEVEISQYREKVGCIFKSNVTVYDPQNGELKAELYLPTPMSSLLDVTGYVEELKEMMNEYIPNRKSIAQVYDDYMPTIWAENTETTVMEKPQKRQLRQLRRRKQ</sequence>
<dbReference type="SMART" id="SM00638">
    <property type="entry name" value="LPD_N"/>
    <property type="match status" value="1"/>
</dbReference>
<evidence type="ECO:0000256" key="6">
    <source>
        <dbReference type="ARBA" id="ARBA00023055"/>
    </source>
</evidence>
<gene>
    <name evidence="12" type="ORF">SNE40_011492</name>
</gene>
<dbReference type="InterPro" id="IPR009454">
    <property type="entry name" value="Lipid_transpt_open_b-sht"/>
</dbReference>
<evidence type="ECO:0000256" key="7">
    <source>
        <dbReference type="ARBA" id="ARBA00023157"/>
    </source>
</evidence>
<keyword evidence="8" id="KW-0325">Glycoprotein</keyword>
<keyword evidence="4 10" id="KW-0732">Signal</keyword>